<dbReference type="EMBL" id="JAYMGW010000001">
    <property type="protein sequence ID" value="MEC4264159.1"/>
    <property type="molecule type" value="Genomic_DNA"/>
</dbReference>
<dbReference type="InterPro" id="IPR029024">
    <property type="entry name" value="TerB-like"/>
</dbReference>
<protein>
    <recommendedName>
        <fullName evidence="3">TerB family tellurite resistance protein</fullName>
    </recommendedName>
</protein>
<organism evidence="1 2">
    <name type="scientific">Flagellimonas halotolerans</name>
    <dbReference type="NCBI Taxonomy" id="3112164"/>
    <lineage>
        <taxon>Bacteria</taxon>
        <taxon>Pseudomonadati</taxon>
        <taxon>Bacteroidota</taxon>
        <taxon>Flavobacteriia</taxon>
        <taxon>Flavobacteriales</taxon>
        <taxon>Flavobacteriaceae</taxon>
        <taxon>Flagellimonas</taxon>
    </lineage>
</organism>
<dbReference type="Proteomes" id="UP001355298">
    <property type="component" value="Unassembled WGS sequence"/>
</dbReference>
<dbReference type="SUPFAM" id="SSF158682">
    <property type="entry name" value="TerB-like"/>
    <property type="match status" value="1"/>
</dbReference>
<evidence type="ECO:0008006" key="3">
    <source>
        <dbReference type="Google" id="ProtNLM"/>
    </source>
</evidence>
<name>A0ABU6IM94_9FLAO</name>
<evidence type="ECO:0000313" key="1">
    <source>
        <dbReference type="EMBL" id="MEC4264159.1"/>
    </source>
</evidence>
<keyword evidence="2" id="KW-1185">Reference proteome</keyword>
<reference evidence="1 2" key="1">
    <citation type="submission" date="2024-01" db="EMBL/GenBank/DDBJ databases">
        <title>The strains designed SYSU M86414 and SYSU M84420 isolated from the marine sediment in San Sha City (Hainan Province, China).</title>
        <authorList>
            <person name="Guo D."/>
        </authorList>
    </citation>
    <scope>NUCLEOTIDE SEQUENCE [LARGE SCALE GENOMIC DNA]</scope>
    <source>
        <strain evidence="1 2">SYSU M84420</strain>
    </source>
</reference>
<accession>A0ABU6IM94</accession>
<sequence length="140" mass="16376">MEIVSFFESKEYKNKVANFASVVKMMTANGSLNAEEEKVIKRFSEKLGIRPEEYGHILANPKKFISLPPKDEEEKLGRIYQLFSMVYKHHYMNAQEQKLMIGYTIQLGYSDESAKKIVDNSARLFMGRLHFREYLKLAKK</sequence>
<gene>
    <name evidence="1" type="ORF">VOP03_02270</name>
</gene>
<dbReference type="RefSeq" id="WP_326276954.1">
    <property type="nucleotide sequence ID" value="NZ_JAYKYV010000001.1"/>
</dbReference>
<evidence type="ECO:0000313" key="2">
    <source>
        <dbReference type="Proteomes" id="UP001355298"/>
    </source>
</evidence>
<comment type="caution">
    <text evidence="1">The sequence shown here is derived from an EMBL/GenBank/DDBJ whole genome shotgun (WGS) entry which is preliminary data.</text>
</comment>
<proteinExistence type="predicted"/>